<dbReference type="Proteomes" id="UP001595891">
    <property type="component" value="Unassembled WGS sequence"/>
</dbReference>
<organism evidence="1 2">
    <name type="scientific">Sphaerisporangium corydalis</name>
    <dbReference type="NCBI Taxonomy" id="1441875"/>
    <lineage>
        <taxon>Bacteria</taxon>
        <taxon>Bacillati</taxon>
        <taxon>Actinomycetota</taxon>
        <taxon>Actinomycetes</taxon>
        <taxon>Streptosporangiales</taxon>
        <taxon>Streptosporangiaceae</taxon>
        <taxon>Sphaerisporangium</taxon>
    </lineage>
</organism>
<keyword evidence="2" id="KW-1185">Reference proteome</keyword>
<proteinExistence type="predicted"/>
<reference evidence="2" key="1">
    <citation type="journal article" date="2019" name="Int. J. Syst. Evol. Microbiol.">
        <title>The Global Catalogue of Microorganisms (GCM) 10K type strain sequencing project: providing services to taxonomists for standard genome sequencing and annotation.</title>
        <authorList>
            <consortium name="The Broad Institute Genomics Platform"/>
            <consortium name="The Broad Institute Genome Sequencing Center for Infectious Disease"/>
            <person name="Wu L."/>
            <person name="Ma J."/>
        </authorList>
    </citation>
    <scope>NUCLEOTIDE SEQUENCE [LARGE SCALE GENOMIC DNA]</scope>
    <source>
        <strain evidence="2">CCUG 49560</strain>
    </source>
</reference>
<comment type="caution">
    <text evidence="1">The sequence shown here is derived from an EMBL/GenBank/DDBJ whole genome shotgun (WGS) entry which is preliminary data.</text>
</comment>
<sequence length="81" mass="9016">MALRFVGIDPNTGDANCPSVWIDERDGSFVIQGWEVVDPGERAEIAARSAILEHERIVRIPARMRDILLEACSAQPVDDVR</sequence>
<dbReference type="EMBL" id="JBHSFN010000022">
    <property type="protein sequence ID" value="MFC4590383.1"/>
    <property type="molecule type" value="Genomic_DNA"/>
</dbReference>
<accession>A0ABV9ENG8</accession>
<evidence type="ECO:0000313" key="2">
    <source>
        <dbReference type="Proteomes" id="UP001595891"/>
    </source>
</evidence>
<evidence type="ECO:0000313" key="1">
    <source>
        <dbReference type="EMBL" id="MFC4590383.1"/>
    </source>
</evidence>
<gene>
    <name evidence="1" type="ORF">ACFO8L_30115</name>
</gene>
<dbReference type="RefSeq" id="WP_262844134.1">
    <property type="nucleotide sequence ID" value="NZ_JANZYP010000025.1"/>
</dbReference>
<protein>
    <submittedName>
        <fullName evidence="1">Uncharacterized protein</fullName>
    </submittedName>
</protein>
<name>A0ABV9ENG8_9ACTN</name>